<dbReference type="InterPro" id="IPR015424">
    <property type="entry name" value="PyrdxlP-dep_Trfase"/>
</dbReference>
<protein>
    <recommendedName>
        <fullName evidence="6">Aminotransferase class V domain-containing protein</fullName>
    </recommendedName>
</protein>
<comment type="similarity">
    <text evidence="2">Belongs to the class-V pyridoxal-phosphate-dependent aminotransferase family.</text>
</comment>
<dbReference type="InterPro" id="IPR020578">
    <property type="entry name" value="Aminotrans_V_PyrdxlP_BS"/>
</dbReference>
<evidence type="ECO:0000313" key="7">
    <source>
        <dbReference type="EMBL" id="SVB03307.1"/>
    </source>
</evidence>
<evidence type="ECO:0000256" key="1">
    <source>
        <dbReference type="ARBA" id="ARBA00001933"/>
    </source>
</evidence>
<dbReference type="InterPro" id="IPR015421">
    <property type="entry name" value="PyrdxlP-dep_Trfase_major"/>
</dbReference>
<comment type="cofactor">
    <cofactor evidence="1">
        <name>pyridoxal 5'-phosphate</name>
        <dbReference type="ChEBI" id="CHEBI:597326"/>
    </cofactor>
</comment>
<dbReference type="SUPFAM" id="SSF53383">
    <property type="entry name" value="PLP-dependent transferases"/>
    <property type="match status" value="1"/>
</dbReference>
<evidence type="ECO:0000256" key="2">
    <source>
        <dbReference type="ARBA" id="ARBA00009236"/>
    </source>
</evidence>
<dbReference type="EMBL" id="UINC01026231">
    <property type="protein sequence ID" value="SVB03307.1"/>
    <property type="molecule type" value="Genomic_DNA"/>
</dbReference>
<evidence type="ECO:0000256" key="5">
    <source>
        <dbReference type="ARBA" id="ARBA00022898"/>
    </source>
</evidence>
<dbReference type="PIRSF" id="PIRSF000524">
    <property type="entry name" value="SPT"/>
    <property type="match status" value="1"/>
</dbReference>
<name>A0A382AQS3_9ZZZZ</name>
<dbReference type="AlphaFoldDB" id="A0A382AQS3"/>
<dbReference type="PANTHER" id="PTHR21152">
    <property type="entry name" value="AMINOTRANSFERASE CLASS V"/>
    <property type="match status" value="1"/>
</dbReference>
<reference evidence="7" key="1">
    <citation type="submission" date="2018-05" db="EMBL/GenBank/DDBJ databases">
        <authorList>
            <person name="Lanie J.A."/>
            <person name="Ng W.-L."/>
            <person name="Kazmierczak K.M."/>
            <person name="Andrzejewski T.M."/>
            <person name="Davidsen T.M."/>
            <person name="Wayne K.J."/>
            <person name="Tettelin H."/>
            <person name="Glass J.I."/>
            <person name="Rusch D."/>
            <person name="Podicherti R."/>
            <person name="Tsui H.-C.T."/>
            <person name="Winkler M.E."/>
        </authorList>
    </citation>
    <scope>NUCLEOTIDE SEQUENCE</scope>
</reference>
<keyword evidence="4" id="KW-0808">Transferase</keyword>
<gene>
    <name evidence="7" type="ORF">METZ01_LOCUS156161</name>
</gene>
<dbReference type="Pfam" id="PF00266">
    <property type="entry name" value="Aminotran_5"/>
    <property type="match status" value="1"/>
</dbReference>
<dbReference type="GO" id="GO:0019265">
    <property type="term" value="P:glycine biosynthetic process, by transamination of glyoxylate"/>
    <property type="evidence" value="ECO:0007669"/>
    <property type="project" value="TreeGrafter"/>
</dbReference>
<evidence type="ECO:0000256" key="4">
    <source>
        <dbReference type="ARBA" id="ARBA00022679"/>
    </source>
</evidence>
<dbReference type="GO" id="GO:0005777">
    <property type="term" value="C:peroxisome"/>
    <property type="evidence" value="ECO:0007669"/>
    <property type="project" value="TreeGrafter"/>
</dbReference>
<dbReference type="InterPro" id="IPR024169">
    <property type="entry name" value="SP_NH2Trfase/AEP_transaminase"/>
</dbReference>
<dbReference type="PROSITE" id="PS00595">
    <property type="entry name" value="AA_TRANSFER_CLASS_5"/>
    <property type="match status" value="1"/>
</dbReference>
<dbReference type="InterPro" id="IPR015422">
    <property type="entry name" value="PyrdxlP-dep_Trfase_small"/>
</dbReference>
<dbReference type="PANTHER" id="PTHR21152:SF40">
    <property type="entry name" value="ALANINE--GLYOXYLATE AMINOTRANSFERASE"/>
    <property type="match status" value="1"/>
</dbReference>
<dbReference type="Gene3D" id="3.40.640.10">
    <property type="entry name" value="Type I PLP-dependent aspartate aminotransferase-like (Major domain)"/>
    <property type="match status" value="1"/>
</dbReference>
<feature type="domain" description="Aminotransferase class V" evidence="6">
    <location>
        <begin position="29"/>
        <end position="330"/>
    </location>
</feature>
<keyword evidence="5" id="KW-0663">Pyridoxal phosphate</keyword>
<organism evidence="7">
    <name type="scientific">marine metagenome</name>
    <dbReference type="NCBI Taxonomy" id="408172"/>
    <lineage>
        <taxon>unclassified sequences</taxon>
        <taxon>metagenomes</taxon>
        <taxon>ecological metagenomes</taxon>
    </lineage>
</organism>
<dbReference type="GO" id="GO:0004760">
    <property type="term" value="F:L-serine-pyruvate transaminase activity"/>
    <property type="evidence" value="ECO:0007669"/>
    <property type="project" value="TreeGrafter"/>
</dbReference>
<dbReference type="FunFam" id="3.40.640.10:FF:000027">
    <property type="entry name" value="Serine--pyruvate aminotransferase, mitochondrial"/>
    <property type="match status" value="1"/>
</dbReference>
<dbReference type="InterPro" id="IPR000192">
    <property type="entry name" value="Aminotrans_V_dom"/>
</dbReference>
<dbReference type="GO" id="GO:0008453">
    <property type="term" value="F:alanine-glyoxylate transaminase activity"/>
    <property type="evidence" value="ECO:0007669"/>
    <property type="project" value="TreeGrafter"/>
</dbReference>
<evidence type="ECO:0000259" key="6">
    <source>
        <dbReference type="Pfam" id="PF00266"/>
    </source>
</evidence>
<sequence length="370" mass="40057">MVNIPKQNLRTPGPTPVPSDIVEAMSNPMIDHRGPEFHEIIEIATQQLKQVFMTTNDLMILTASGTGALEAAIVNTLSPGDKVLSASAGSFGDRFTEMVETFGADVQRLDFEWGSPIEPEAIRSALRADPGIKAVLVTHNETSTGVTHPLQQISEVVKGEFQKLLLVDAVSSLACVPLPVDGWNCDVVGTASQKGFMIPPGLAFITMSETAWEACETSTMPSFYFDLKAARSYLERGQTPFTPNVALMYGLITALDKLLEEGMENVYERHARISQITRDGIKDLGLDLLVSDEAYASNTVTAIKVPEGVDGGRLRSLAREEYNVVLAGGQGKLSGSIFRIGHLGHVTREDIEEVLETLKTVLPKVGFRAG</sequence>
<accession>A0A382AQS3</accession>
<proteinExistence type="inferred from homology"/>
<keyword evidence="3" id="KW-0032">Aminotransferase</keyword>
<dbReference type="Gene3D" id="3.90.1150.10">
    <property type="entry name" value="Aspartate Aminotransferase, domain 1"/>
    <property type="match status" value="1"/>
</dbReference>
<evidence type="ECO:0000256" key="3">
    <source>
        <dbReference type="ARBA" id="ARBA00022576"/>
    </source>
</evidence>